<feature type="binding site" evidence="14">
    <location>
        <position position="186"/>
    </location>
    <ligand>
        <name>Ca(2+)</name>
        <dbReference type="ChEBI" id="CHEBI:29108"/>
        <label>1</label>
    </ligand>
</feature>
<evidence type="ECO:0000259" key="18">
    <source>
        <dbReference type="PROSITE" id="PS50873"/>
    </source>
</evidence>
<dbReference type="PANTHER" id="PTHR31517:SF84">
    <property type="entry name" value="PEROXIDASE"/>
    <property type="match status" value="1"/>
</dbReference>
<evidence type="ECO:0000256" key="17">
    <source>
        <dbReference type="SAM" id="MobiDB-lite"/>
    </source>
</evidence>
<feature type="binding site" evidence="14">
    <location>
        <position position="208"/>
    </location>
    <ligand>
        <name>Ca(2+)</name>
        <dbReference type="ChEBI" id="CHEBI:29108"/>
        <label>1</label>
    </ligand>
</feature>
<dbReference type="InterPro" id="IPR019794">
    <property type="entry name" value="Peroxidases_AS"/>
</dbReference>
<feature type="site" description="Transition state stabilizer" evidence="15">
    <location>
        <position position="181"/>
    </location>
</feature>
<dbReference type="FunFam" id="1.10.520.10:FF:000009">
    <property type="entry name" value="Peroxidase"/>
    <property type="match status" value="1"/>
</dbReference>
<dbReference type="Proteomes" id="UP001604336">
    <property type="component" value="Unassembled WGS sequence"/>
</dbReference>
<dbReference type="SUPFAM" id="SSF48113">
    <property type="entry name" value="Heme-dependent peroxidases"/>
    <property type="match status" value="1"/>
</dbReference>
<keyword evidence="6 14" id="KW-0479">Metal-binding</keyword>
<protein>
    <recommendedName>
        <fullName evidence="3">peroxidase</fullName>
        <ecNumber evidence="3">1.11.1.7</ecNumber>
    </recommendedName>
</protein>
<feature type="binding site" evidence="14">
    <location>
        <position position="362"/>
    </location>
    <ligand>
        <name>Ca(2+)</name>
        <dbReference type="ChEBI" id="CHEBI:29108"/>
        <label>2</label>
    </ligand>
</feature>
<dbReference type="InterPro" id="IPR002016">
    <property type="entry name" value="Haem_peroxidase"/>
</dbReference>
<feature type="disulfide bond" evidence="16">
    <location>
        <begin position="320"/>
        <end position="348"/>
    </location>
</feature>
<dbReference type="InterPro" id="IPR019793">
    <property type="entry name" value="Peroxidases_heam-ligand_BS"/>
</dbReference>
<comment type="cofactor">
    <cofactor evidence="14">
        <name>Ca(2+)</name>
        <dbReference type="ChEBI" id="CHEBI:29108"/>
    </cofactor>
    <text evidence="14">Binds 2 calcium ions per subunit.</text>
</comment>
<feature type="compositionally biased region" description="Basic and acidic residues" evidence="17">
    <location>
        <begin position="130"/>
        <end position="144"/>
    </location>
</feature>
<dbReference type="EC" id="1.11.1.7" evidence="3"/>
<evidence type="ECO:0000256" key="6">
    <source>
        <dbReference type="ARBA" id="ARBA00022723"/>
    </source>
</evidence>
<keyword evidence="9 14" id="KW-0408">Iron</keyword>
<evidence type="ECO:0000256" key="3">
    <source>
        <dbReference type="ARBA" id="ARBA00012313"/>
    </source>
</evidence>
<dbReference type="EMBL" id="JBFOLK010000004">
    <property type="protein sequence ID" value="KAL2519587.1"/>
    <property type="molecule type" value="Genomic_DNA"/>
</dbReference>
<comment type="catalytic activity">
    <reaction evidence="1">
        <text>2 a phenolic donor + H2O2 = 2 a phenolic radical donor + 2 H2O</text>
        <dbReference type="Rhea" id="RHEA:56136"/>
        <dbReference type="ChEBI" id="CHEBI:15377"/>
        <dbReference type="ChEBI" id="CHEBI:16240"/>
        <dbReference type="ChEBI" id="CHEBI:139520"/>
        <dbReference type="ChEBI" id="CHEBI:139521"/>
        <dbReference type="EC" id="1.11.1.7"/>
    </reaction>
</comment>
<keyword evidence="20" id="KW-1185">Reference proteome</keyword>
<evidence type="ECO:0000256" key="4">
    <source>
        <dbReference type="ARBA" id="ARBA00022559"/>
    </source>
</evidence>
<keyword evidence="10 16" id="KW-1015">Disulfide bond</keyword>
<organism evidence="19 20">
    <name type="scientific">Abeliophyllum distichum</name>
    <dbReference type="NCBI Taxonomy" id="126358"/>
    <lineage>
        <taxon>Eukaryota</taxon>
        <taxon>Viridiplantae</taxon>
        <taxon>Streptophyta</taxon>
        <taxon>Embryophyta</taxon>
        <taxon>Tracheophyta</taxon>
        <taxon>Spermatophyta</taxon>
        <taxon>Magnoliopsida</taxon>
        <taxon>eudicotyledons</taxon>
        <taxon>Gunneridae</taxon>
        <taxon>Pentapetalae</taxon>
        <taxon>asterids</taxon>
        <taxon>lamiids</taxon>
        <taxon>Lamiales</taxon>
        <taxon>Oleaceae</taxon>
        <taxon>Forsythieae</taxon>
        <taxon>Abeliophyllum</taxon>
    </lineage>
</organism>
<evidence type="ECO:0000256" key="12">
    <source>
        <dbReference type="PIRSR" id="PIRSR600823-1"/>
    </source>
</evidence>
<dbReference type="InterPro" id="IPR000823">
    <property type="entry name" value="Peroxidase_pln"/>
</dbReference>
<feature type="binding site" evidence="14">
    <location>
        <position position="195"/>
    </location>
    <ligand>
        <name>Ca(2+)</name>
        <dbReference type="ChEBI" id="CHEBI:29108"/>
        <label>1</label>
    </ligand>
</feature>
<dbReference type="CDD" id="cd00693">
    <property type="entry name" value="secretory_peroxidase"/>
    <property type="match status" value="1"/>
</dbReference>
<feature type="binding site" evidence="13">
    <location>
        <position position="283"/>
    </location>
    <ligand>
        <name>substrate</name>
    </ligand>
</feature>
<evidence type="ECO:0000256" key="11">
    <source>
        <dbReference type="ARBA" id="ARBA00023180"/>
    </source>
</evidence>
<dbReference type="InterPro" id="IPR010255">
    <property type="entry name" value="Haem_peroxidase_sf"/>
</dbReference>
<evidence type="ECO:0000256" key="1">
    <source>
        <dbReference type="ARBA" id="ARBA00000189"/>
    </source>
</evidence>
<dbReference type="PROSITE" id="PS00435">
    <property type="entry name" value="PEROXIDASE_1"/>
    <property type="match status" value="1"/>
</dbReference>
<dbReference type="GO" id="GO:0046872">
    <property type="term" value="F:metal ion binding"/>
    <property type="evidence" value="ECO:0007669"/>
    <property type="project" value="UniProtKB-KW"/>
</dbReference>
<feature type="domain" description="Plant heme peroxidase family profile" evidence="18">
    <location>
        <begin position="144"/>
        <end position="439"/>
    </location>
</feature>
<feature type="binding site" evidence="14">
    <location>
        <position position="367"/>
    </location>
    <ligand>
        <name>Ca(2+)</name>
        <dbReference type="ChEBI" id="CHEBI:29108"/>
        <label>2</label>
    </ligand>
</feature>
<evidence type="ECO:0000256" key="10">
    <source>
        <dbReference type="ARBA" id="ARBA00023157"/>
    </source>
</evidence>
<dbReference type="Gene3D" id="1.10.520.10">
    <property type="match status" value="1"/>
</dbReference>
<dbReference type="FunFam" id="1.10.420.10:FF:000001">
    <property type="entry name" value="Peroxidase"/>
    <property type="match status" value="1"/>
</dbReference>
<dbReference type="Gene3D" id="1.10.420.10">
    <property type="entry name" value="Peroxidase, domain 2"/>
    <property type="match status" value="1"/>
</dbReference>
<proteinExistence type="inferred from homology"/>
<feature type="region of interest" description="Disordered" evidence="17">
    <location>
        <begin position="106"/>
        <end position="144"/>
    </location>
</feature>
<keyword evidence="7 14" id="KW-0106">Calcium</keyword>
<reference evidence="20" key="1">
    <citation type="submission" date="2024-07" db="EMBL/GenBank/DDBJ databases">
        <title>Two chromosome-level genome assemblies of Korean endemic species Abeliophyllum distichum and Forsythia ovata (Oleaceae).</title>
        <authorList>
            <person name="Jang H."/>
        </authorList>
    </citation>
    <scope>NUCLEOTIDE SEQUENCE [LARGE SCALE GENOMIC DNA]</scope>
</reference>
<evidence type="ECO:0000313" key="20">
    <source>
        <dbReference type="Proteomes" id="UP001604336"/>
    </source>
</evidence>
<evidence type="ECO:0000256" key="14">
    <source>
        <dbReference type="PIRSR" id="PIRSR600823-3"/>
    </source>
</evidence>
<evidence type="ECO:0000256" key="7">
    <source>
        <dbReference type="ARBA" id="ARBA00022837"/>
    </source>
</evidence>
<evidence type="ECO:0000313" key="19">
    <source>
        <dbReference type="EMBL" id="KAL2519587.1"/>
    </source>
</evidence>
<feature type="binding site" evidence="14">
    <location>
        <position position="189"/>
    </location>
    <ligand>
        <name>Ca(2+)</name>
        <dbReference type="ChEBI" id="CHEBI:29108"/>
        <label>1</label>
    </ligand>
</feature>
<keyword evidence="11" id="KW-0325">Glycoprotein</keyword>
<feature type="binding site" evidence="14">
    <location>
        <position position="193"/>
    </location>
    <ligand>
        <name>Ca(2+)</name>
        <dbReference type="ChEBI" id="CHEBI:29108"/>
        <label>1</label>
    </ligand>
</feature>
<feature type="binding site" evidence="14">
    <location>
        <position position="359"/>
    </location>
    <ligand>
        <name>Ca(2+)</name>
        <dbReference type="ChEBI" id="CHEBI:29108"/>
        <label>2</label>
    </ligand>
</feature>
<dbReference type="PROSITE" id="PS50873">
    <property type="entry name" value="PEROXIDASE_4"/>
    <property type="match status" value="1"/>
</dbReference>
<dbReference type="PRINTS" id="PR00458">
    <property type="entry name" value="PEROXIDASE"/>
</dbReference>
<dbReference type="PANTHER" id="PTHR31517">
    <property type="match status" value="1"/>
</dbReference>
<feature type="disulfide bond" evidence="16">
    <location>
        <begin position="187"/>
        <end position="192"/>
    </location>
</feature>
<feature type="binding site" evidence="14">
    <location>
        <position position="191"/>
    </location>
    <ligand>
        <name>Ca(2+)</name>
        <dbReference type="ChEBI" id="CHEBI:29108"/>
        <label>1</label>
    </ligand>
</feature>
<dbReference type="PROSITE" id="PS00436">
    <property type="entry name" value="PEROXIDASE_2"/>
    <property type="match status" value="1"/>
</dbReference>
<dbReference type="Pfam" id="PF00141">
    <property type="entry name" value="peroxidase"/>
    <property type="match status" value="1"/>
</dbReference>
<dbReference type="InterPro" id="IPR033905">
    <property type="entry name" value="Secretory_peroxidase"/>
</dbReference>
<accession>A0ABD1U3L6</accession>
<feature type="binding site" description="axial binding residue" evidence="14">
    <location>
        <position position="313"/>
    </location>
    <ligand>
        <name>heme b</name>
        <dbReference type="ChEBI" id="CHEBI:60344"/>
    </ligand>
    <ligandPart>
        <name>Fe</name>
        <dbReference type="ChEBI" id="CHEBI:18248"/>
    </ligandPart>
</feature>
<feature type="disulfide bond" evidence="16">
    <location>
        <begin position="241"/>
        <end position="435"/>
    </location>
</feature>
<evidence type="ECO:0000256" key="13">
    <source>
        <dbReference type="PIRSR" id="PIRSR600823-2"/>
    </source>
</evidence>
<comment type="caution">
    <text evidence="19">The sequence shown here is derived from an EMBL/GenBank/DDBJ whole genome shotgun (WGS) entry which is preliminary data.</text>
</comment>
<dbReference type="GO" id="GO:0140825">
    <property type="term" value="F:lactoperoxidase activity"/>
    <property type="evidence" value="ECO:0007669"/>
    <property type="project" value="UniProtKB-EC"/>
</dbReference>
<evidence type="ECO:0000256" key="9">
    <source>
        <dbReference type="ARBA" id="ARBA00023004"/>
    </source>
</evidence>
<feature type="disulfide bond" evidence="16">
    <location>
        <begin position="154"/>
        <end position="235"/>
    </location>
</feature>
<keyword evidence="8" id="KW-0560">Oxidoreductase</keyword>
<comment type="similarity">
    <text evidence="2">Belongs to the peroxidase family. Ascorbate peroxidase subfamily.</text>
</comment>
<evidence type="ECO:0000256" key="16">
    <source>
        <dbReference type="PIRSR" id="PIRSR600823-5"/>
    </source>
</evidence>
<keyword evidence="5" id="KW-0349">Heme</keyword>
<dbReference type="PRINTS" id="PR00461">
    <property type="entry name" value="PLPEROXIDASE"/>
</dbReference>
<evidence type="ECO:0000256" key="5">
    <source>
        <dbReference type="ARBA" id="ARBA00022617"/>
    </source>
</evidence>
<comment type="cofactor">
    <cofactor evidence="14">
        <name>heme b</name>
        <dbReference type="ChEBI" id="CHEBI:60344"/>
    </cofactor>
    <text evidence="14">Binds 1 heme b (iron(II)-protoporphyrin IX) group per subunit.</text>
</comment>
<evidence type="ECO:0000256" key="15">
    <source>
        <dbReference type="PIRSR" id="PIRSR600823-4"/>
    </source>
</evidence>
<gene>
    <name evidence="19" type="ORF">Adt_15834</name>
</gene>
<name>A0ABD1U3L6_9LAMI</name>
<sequence length="453" mass="49893">MLLELLSRFKTIPRSSLKSLPAFYSSLAQSPSLCKIACLTLRKIIAKTWQAEEGFIFQLHSFSLQSSLCLPQHSPGLFQGENPDSPFQNGGVKTFFGIPIFGGKGESGETSPPSNDDGEPKNPLKHKSGYKKEEPRIDEPAKGGLKEGFYEKTCPRAELIVNEVLNKAFYNDSGLAAALVRLFFHDCFVTGCDASILLDKTPTGEEVEKASSTNGEFVRGHETIDEIKNQLEYECPGVVSCADILAFANHEALVFSGLPTYKVAAGRRDGLASLAKNVENNVPFPDQNIQQIIDLFNRKGLTIEEMVVLTGAHSIGIAHCANIIDRFQDQEKRKTIEPGYHGAVGFSCGNNPNQKFPFDTMTQYKMDSHIYKQLLKKKALIDSDQAMALDPRTSNIMKVLADDQEGWLGKFIKSIIKLGEIEVLTGNQGEIRKQCRAVNPGVTFVKNTRGILG</sequence>
<keyword evidence="4 19" id="KW-0575">Peroxidase</keyword>
<feature type="active site" description="Proton acceptor" evidence="12">
    <location>
        <position position="185"/>
    </location>
</feature>
<dbReference type="AlphaFoldDB" id="A0ABD1U3L6"/>
<evidence type="ECO:0000256" key="2">
    <source>
        <dbReference type="ARBA" id="ARBA00006873"/>
    </source>
</evidence>
<evidence type="ECO:0000256" key="8">
    <source>
        <dbReference type="ARBA" id="ARBA00023002"/>
    </source>
</evidence>